<dbReference type="InterPro" id="IPR017937">
    <property type="entry name" value="Thioredoxin_CS"/>
</dbReference>
<proteinExistence type="inferred from homology"/>
<dbReference type="InterPro" id="IPR051470">
    <property type="entry name" value="Thiol:disulfide_interchange"/>
</dbReference>
<dbReference type="InterPro" id="IPR036249">
    <property type="entry name" value="Thioredoxin-like_sf"/>
</dbReference>
<feature type="domain" description="Thioredoxin-like fold" evidence="9">
    <location>
        <begin position="116"/>
        <end position="239"/>
    </location>
</feature>
<keyword evidence="11" id="KW-1185">Reference proteome</keyword>
<dbReference type="Pfam" id="PF13098">
    <property type="entry name" value="Thioredoxin_2"/>
    <property type="match status" value="1"/>
</dbReference>
<dbReference type="PANTHER" id="PTHR35272">
    <property type="entry name" value="THIOL:DISULFIDE INTERCHANGE PROTEIN DSBC-RELATED"/>
    <property type="match status" value="1"/>
</dbReference>
<dbReference type="CDD" id="cd03020">
    <property type="entry name" value="DsbA_DsbC_DsbG"/>
    <property type="match status" value="1"/>
</dbReference>
<gene>
    <name evidence="10" type="ORF">E2I14_16115</name>
</gene>
<dbReference type="Pfam" id="PF10411">
    <property type="entry name" value="DsbC_N"/>
    <property type="match status" value="1"/>
</dbReference>
<dbReference type="SUPFAM" id="SSF54423">
    <property type="entry name" value="DsbC/DsbG N-terminal domain-like"/>
    <property type="match status" value="1"/>
</dbReference>
<dbReference type="Proteomes" id="UP000294829">
    <property type="component" value="Unassembled WGS sequence"/>
</dbReference>
<evidence type="ECO:0000256" key="3">
    <source>
        <dbReference type="ARBA" id="ARBA00022729"/>
    </source>
</evidence>
<dbReference type="SUPFAM" id="SSF52833">
    <property type="entry name" value="Thioredoxin-like"/>
    <property type="match status" value="1"/>
</dbReference>
<evidence type="ECO:0000256" key="2">
    <source>
        <dbReference type="ARBA" id="ARBA00009813"/>
    </source>
</evidence>
<accession>A0A4R5VU55</accession>
<evidence type="ECO:0000256" key="4">
    <source>
        <dbReference type="ARBA" id="ARBA00022764"/>
    </source>
</evidence>
<dbReference type="RefSeq" id="WP_133330425.1">
    <property type="nucleotide sequence ID" value="NZ_SMYL01000011.1"/>
</dbReference>
<evidence type="ECO:0000313" key="10">
    <source>
        <dbReference type="EMBL" id="TDK62531.1"/>
    </source>
</evidence>
<keyword evidence="4 7" id="KW-0574">Periplasm</keyword>
<evidence type="ECO:0000256" key="6">
    <source>
        <dbReference type="ARBA" id="ARBA00023284"/>
    </source>
</evidence>
<keyword evidence="6 7" id="KW-0676">Redox-active center</keyword>
<feature type="signal peptide" evidence="7">
    <location>
        <begin position="1"/>
        <end position="25"/>
    </location>
</feature>
<feature type="chain" id="PRO_5021039488" description="Thiol:disulfide interchange protein" evidence="7">
    <location>
        <begin position="26"/>
        <end position="244"/>
    </location>
</feature>
<dbReference type="EMBL" id="SMYL01000011">
    <property type="protein sequence ID" value="TDK62531.1"/>
    <property type="molecule type" value="Genomic_DNA"/>
</dbReference>
<dbReference type="GO" id="GO:0042597">
    <property type="term" value="C:periplasmic space"/>
    <property type="evidence" value="ECO:0007669"/>
    <property type="project" value="UniProtKB-SubCell"/>
</dbReference>
<name>A0A4R5VU55_9BURK</name>
<keyword evidence="5" id="KW-1015">Disulfide bond</keyword>
<comment type="function">
    <text evidence="7">Required for disulfide bond formation in some periplasmic proteins. Acts by transferring its disulfide bond to other proteins and is reduced in the process.</text>
</comment>
<sequence length="244" mass="26840">MSKMKQSGLLIGSVALSLFLTTACAQTDQSANVKKLVEPKLGDNVKVDSVTKSPYAGLYEVTLGGEIYYTDEKANYLFVGDVMDLKTHKNLTKAKIDNLNKIKIADLPLDLALKQVKGDGKRVIAVFEDPNCGYCKRLRKELKNVDNITIYTFMYDILSDDSAVKSKNIWCSDDPAQAWNDWMTDGKDAPAAPESCTSTPHQKILALGNKLRINGTPAIFFEDGSRVPGFINAAAIEEKLKITP</sequence>
<organism evidence="10 11">
    <name type="scientific">Sapientia aquatica</name>
    <dbReference type="NCBI Taxonomy" id="1549640"/>
    <lineage>
        <taxon>Bacteria</taxon>
        <taxon>Pseudomonadati</taxon>
        <taxon>Pseudomonadota</taxon>
        <taxon>Betaproteobacteria</taxon>
        <taxon>Burkholderiales</taxon>
        <taxon>Oxalobacteraceae</taxon>
        <taxon>Sapientia</taxon>
    </lineage>
</organism>
<comment type="caution">
    <text evidence="10">The sequence shown here is derived from an EMBL/GenBank/DDBJ whole genome shotgun (WGS) entry which is preliminary data.</text>
</comment>
<dbReference type="OrthoDB" id="12976at2"/>
<feature type="domain" description="Disulphide bond isomerase DsbC/G N-terminal" evidence="8">
    <location>
        <begin position="26"/>
        <end position="92"/>
    </location>
</feature>
<evidence type="ECO:0000256" key="1">
    <source>
        <dbReference type="ARBA" id="ARBA00004418"/>
    </source>
</evidence>
<evidence type="ECO:0000256" key="7">
    <source>
        <dbReference type="RuleBase" id="RU364038"/>
    </source>
</evidence>
<evidence type="ECO:0000313" key="11">
    <source>
        <dbReference type="Proteomes" id="UP000294829"/>
    </source>
</evidence>
<dbReference type="InterPro" id="IPR018950">
    <property type="entry name" value="DiS-bond_isomerase_DsbC/G_N"/>
</dbReference>
<comment type="subcellular location">
    <subcellularLocation>
        <location evidence="1 7">Periplasm</location>
    </subcellularLocation>
</comment>
<dbReference type="PANTHER" id="PTHR35272:SF3">
    <property type="entry name" value="THIOL:DISULFIDE INTERCHANGE PROTEIN DSBC"/>
    <property type="match status" value="1"/>
</dbReference>
<dbReference type="PROSITE" id="PS00194">
    <property type="entry name" value="THIOREDOXIN_1"/>
    <property type="match status" value="1"/>
</dbReference>
<protein>
    <recommendedName>
        <fullName evidence="7">Thiol:disulfide interchange protein</fullName>
    </recommendedName>
</protein>
<dbReference type="InterPro" id="IPR012336">
    <property type="entry name" value="Thioredoxin-like_fold"/>
</dbReference>
<evidence type="ECO:0000256" key="5">
    <source>
        <dbReference type="ARBA" id="ARBA00023157"/>
    </source>
</evidence>
<dbReference type="InterPro" id="IPR009094">
    <property type="entry name" value="DiS-bond_isomerase_DsbC/G_N_sf"/>
</dbReference>
<keyword evidence="3 7" id="KW-0732">Signal</keyword>
<dbReference type="PROSITE" id="PS51257">
    <property type="entry name" value="PROKAR_LIPOPROTEIN"/>
    <property type="match status" value="1"/>
</dbReference>
<evidence type="ECO:0000259" key="9">
    <source>
        <dbReference type="Pfam" id="PF13098"/>
    </source>
</evidence>
<dbReference type="Gene3D" id="3.10.450.70">
    <property type="entry name" value="Disulphide bond isomerase, DsbC/G, N-terminal"/>
    <property type="match status" value="1"/>
</dbReference>
<reference evidence="10 11" key="1">
    <citation type="submission" date="2019-03" db="EMBL/GenBank/DDBJ databases">
        <title>Sapientia aquatica gen. nov., sp. nov., isolated from a crater lake.</title>
        <authorList>
            <person name="Felfoldi T."/>
            <person name="Szabo A."/>
            <person name="Toth E."/>
            <person name="Schumann P."/>
            <person name="Keki Z."/>
            <person name="Marialigeti K."/>
            <person name="Mathe I."/>
        </authorList>
    </citation>
    <scope>NUCLEOTIDE SEQUENCE [LARGE SCALE GENOMIC DNA]</scope>
    <source>
        <strain evidence="10 11">SA-152</strain>
    </source>
</reference>
<dbReference type="AlphaFoldDB" id="A0A4R5VU55"/>
<dbReference type="Gene3D" id="3.40.30.10">
    <property type="entry name" value="Glutaredoxin"/>
    <property type="match status" value="1"/>
</dbReference>
<comment type="similarity">
    <text evidence="2 7">Belongs to the thioredoxin family. DsbC subfamily.</text>
</comment>
<dbReference type="InterPro" id="IPR033954">
    <property type="entry name" value="DiS-bond_Isoase_DsbC/G"/>
</dbReference>
<evidence type="ECO:0000259" key="8">
    <source>
        <dbReference type="Pfam" id="PF10411"/>
    </source>
</evidence>